<keyword evidence="9" id="KW-1185">Reference proteome</keyword>
<dbReference type="GO" id="GO:0009086">
    <property type="term" value="P:methionine biosynthetic process"/>
    <property type="evidence" value="ECO:0007669"/>
    <property type="project" value="InterPro"/>
</dbReference>
<evidence type="ECO:0000313" key="8">
    <source>
        <dbReference type="EMBL" id="KAF7187306.1"/>
    </source>
</evidence>
<dbReference type="FunFam" id="3.20.20.330:FF:000002">
    <property type="entry name" value="Homocysteine S-methyltransferase"/>
    <property type="match status" value="1"/>
</dbReference>
<dbReference type="OrthoDB" id="261426at2759"/>
<dbReference type="GO" id="GO:0032259">
    <property type="term" value="P:methylation"/>
    <property type="evidence" value="ECO:0007669"/>
    <property type="project" value="UniProtKB-KW"/>
</dbReference>
<dbReference type="InterPro" id="IPR036589">
    <property type="entry name" value="HCY_dom_sf"/>
</dbReference>
<feature type="binding site" evidence="6">
    <location>
        <position position="317"/>
    </location>
    <ligand>
        <name>Zn(2+)</name>
        <dbReference type="ChEBI" id="CHEBI:29105"/>
    </ligand>
</feature>
<dbReference type="InterPro" id="IPR051486">
    <property type="entry name" value="Hcy_S-methyltransferase"/>
</dbReference>
<dbReference type="GO" id="GO:0008270">
    <property type="term" value="F:zinc ion binding"/>
    <property type="evidence" value="ECO:0007669"/>
    <property type="project" value="InterPro"/>
</dbReference>
<evidence type="ECO:0000256" key="3">
    <source>
        <dbReference type="ARBA" id="ARBA00022723"/>
    </source>
</evidence>
<gene>
    <name evidence="8" type="ORF">HII31_11394</name>
</gene>
<name>A0A8H6R7E2_9PEZI</name>
<feature type="binding site" evidence="5 6">
    <location>
        <position position="238"/>
    </location>
    <ligand>
        <name>Zn(2+)</name>
        <dbReference type="ChEBI" id="CHEBI:29105"/>
    </ligand>
</feature>
<feature type="domain" description="Hcy-binding" evidence="7">
    <location>
        <begin position="5"/>
        <end position="331"/>
    </location>
</feature>
<dbReference type="InterPro" id="IPR003726">
    <property type="entry name" value="HCY_dom"/>
</dbReference>
<keyword evidence="4 5" id="KW-0862">Zinc</keyword>
<sequence length="333" mass="36135">MLSRSDFQALLDSEGLLIVDGALATELETRGHDLNHPLWSAKLLKESPASIEDVHFDYFKAGANIAITASYQAGIEGLTTHFGVEESEARLLIKRSVGVAQAARDALAKPSNATSPHGSPKTRLIAGSVGPYGAFLADGSEYRGDYQRTLDEFKDFHRSRIETLIEAGVDLLALETMPNMAEIQALLELLQTEFPHAIAWLSCSMKGAAHLSDGTPWQNVLDLVNEHQARIVSFGINCVPLHETTDALEQIKRFTDLPLICYPNSGEVWESATHTWHGSQPDALLAEHSGKSKAASQLAADFDSWTKAGARLVGGCCRTGPAFIAAIHNHLKE</sequence>
<comment type="cofactor">
    <cofactor evidence="5">
        <name>Zn(2+)</name>
        <dbReference type="ChEBI" id="CHEBI:29105"/>
    </cofactor>
    <text evidence="5">Binds 1 zinc ion per subunit.</text>
</comment>
<dbReference type="PANTHER" id="PTHR46015">
    <property type="entry name" value="ZGC:172121"/>
    <property type="match status" value="1"/>
</dbReference>
<evidence type="ECO:0000256" key="2">
    <source>
        <dbReference type="ARBA" id="ARBA00022679"/>
    </source>
</evidence>
<dbReference type="GO" id="GO:0033528">
    <property type="term" value="P:S-methylmethionine cycle"/>
    <property type="evidence" value="ECO:0007669"/>
    <property type="project" value="TreeGrafter"/>
</dbReference>
<dbReference type="EMBL" id="JABCIY010000231">
    <property type="protein sequence ID" value="KAF7187306.1"/>
    <property type="molecule type" value="Genomic_DNA"/>
</dbReference>
<keyword evidence="3 5" id="KW-0479">Metal-binding</keyword>
<evidence type="ECO:0000256" key="6">
    <source>
        <dbReference type="PROSITE-ProRule" id="PRU00333"/>
    </source>
</evidence>
<evidence type="ECO:0000256" key="5">
    <source>
        <dbReference type="PIRSR" id="PIRSR037505-2"/>
    </source>
</evidence>
<evidence type="ECO:0000259" key="7">
    <source>
        <dbReference type="PROSITE" id="PS50970"/>
    </source>
</evidence>
<proteinExistence type="predicted"/>
<accession>A0A8H6R7E2</accession>
<evidence type="ECO:0000313" key="9">
    <source>
        <dbReference type="Proteomes" id="UP000660729"/>
    </source>
</evidence>
<dbReference type="PIRSF" id="PIRSF037505">
    <property type="entry name" value="Betaine_HMT"/>
    <property type="match status" value="1"/>
</dbReference>
<dbReference type="PROSITE" id="PS50970">
    <property type="entry name" value="HCY"/>
    <property type="match status" value="1"/>
</dbReference>
<dbReference type="GO" id="GO:0008898">
    <property type="term" value="F:S-adenosylmethionine-homocysteine S-methyltransferase activity"/>
    <property type="evidence" value="ECO:0007669"/>
    <property type="project" value="TreeGrafter"/>
</dbReference>
<feature type="binding site" evidence="6">
    <location>
        <position position="316"/>
    </location>
    <ligand>
        <name>Zn(2+)</name>
        <dbReference type="ChEBI" id="CHEBI:29105"/>
    </ligand>
</feature>
<dbReference type="NCBIfam" id="NF007020">
    <property type="entry name" value="PRK09485.1"/>
    <property type="match status" value="1"/>
</dbReference>
<dbReference type="Pfam" id="PF02574">
    <property type="entry name" value="S-methyl_trans"/>
    <property type="match status" value="1"/>
</dbReference>
<reference evidence="8" key="1">
    <citation type="submission" date="2020-04" db="EMBL/GenBank/DDBJ databases">
        <title>Draft genome resource of the tomato pathogen Pseudocercospora fuligena.</title>
        <authorList>
            <person name="Zaccaron A."/>
        </authorList>
    </citation>
    <scope>NUCLEOTIDE SEQUENCE</scope>
    <source>
        <strain evidence="8">PF001</strain>
    </source>
</reference>
<comment type="caution">
    <text evidence="8">The sequence shown here is derived from an EMBL/GenBank/DDBJ whole genome shotgun (WGS) entry which is preliminary data.</text>
</comment>
<evidence type="ECO:0000256" key="4">
    <source>
        <dbReference type="ARBA" id="ARBA00022833"/>
    </source>
</evidence>
<protein>
    <submittedName>
        <fullName evidence="8">Homocysteine S-methyltransferase</fullName>
    </submittedName>
</protein>
<keyword evidence="2 6" id="KW-0808">Transferase</keyword>
<keyword evidence="1 6" id="KW-0489">Methyltransferase</keyword>
<dbReference type="Gene3D" id="3.20.20.330">
    <property type="entry name" value="Homocysteine-binding-like domain"/>
    <property type="match status" value="1"/>
</dbReference>
<dbReference type="Proteomes" id="UP000660729">
    <property type="component" value="Unassembled WGS sequence"/>
</dbReference>
<dbReference type="AlphaFoldDB" id="A0A8H6R7E2"/>
<evidence type="ECO:0000256" key="1">
    <source>
        <dbReference type="ARBA" id="ARBA00022603"/>
    </source>
</evidence>
<organism evidence="8 9">
    <name type="scientific">Pseudocercospora fuligena</name>
    <dbReference type="NCBI Taxonomy" id="685502"/>
    <lineage>
        <taxon>Eukaryota</taxon>
        <taxon>Fungi</taxon>
        <taxon>Dikarya</taxon>
        <taxon>Ascomycota</taxon>
        <taxon>Pezizomycotina</taxon>
        <taxon>Dothideomycetes</taxon>
        <taxon>Dothideomycetidae</taxon>
        <taxon>Mycosphaerellales</taxon>
        <taxon>Mycosphaerellaceae</taxon>
        <taxon>Pseudocercospora</taxon>
    </lineage>
</organism>
<dbReference type="InterPro" id="IPR017226">
    <property type="entry name" value="BHMT-like"/>
</dbReference>
<dbReference type="PANTHER" id="PTHR46015:SF1">
    <property type="entry name" value="HOMOCYSTEINE S-METHYLTRANSFERASE-LIKE ISOFORM 1"/>
    <property type="match status" value="1"/>
</dbReference>
<dbReference type="SUPFAM" id="SSF82282">
    <property type="entry name" value="Homocysteine S-methyltransferase"/>
    <property type="match status" value="1"/>
</dbReference>